<gene>
    <name evidence="1" type="ORF">ACZ87_03616</name>
</gene>
<name>A0A328TP45_9GAMM</name>
<evidence type="ECO:0000313" key="1">
    <source>
        <dbReference type="EMBL" id="RAP69594.1"/>
    </source>
</evidence>
<accession>A0A328TP45</accession>
<organism evidence="1 2">
    <name type="scientific">Candidatus Erwinia dacicola</name>
    <dbReference type="NCBI Taxonomy" id="252393"/>
    <lineage>
        <taxon>Bacteria</taxon>
        <taxon>Pseudomonadati</taxon>
        <taxon>Pseudomonadota</taxon>
        <taxon>Gammaproteobacteria</taxon>
        <taxon>Enterobacterales</taxon>
        <taxon>Erwiniaceae</taxon>
        <taxon>Erwinia</taxon>
    </lineage>
</organism>
<evidence type="ECO:0000313" key="2">
    <source>
        <dbReference type="Proteomes" id="UP000244334"/>
    </source>
</evidence>
<sequence length="46" mass="5053">MSQLAPVLPDTSALDVPAALMPYQQRWVADTSPLKVIEKSRRTGIT</sequence>
<dbReference type="EMBL" id="LJAM02000682">
    <property type="protein sequence ID" value="RAP69594.1"/>
    <property type="molecule type" value="Genomic_DNA"/>
</dbReference>
<keyword evidence="2" id="KW-1185">Reference proteome</keyword>
<protein>
    <submittedName>
        <fullName evidence="1">Portal domain protein</fullName>
    </submittedName>
</protein>
<reference evidence="1" key="1">
    <citation type="submission" date="2018-04" db="EMBL/GenBank/DDBJ databases">
        <title>Genomes of the Obligate Erwinia dacicola and Facultative Enterobacter sp. OLF Endosymbionts of the Olive Fruit fly, Bactrocera oleae.</title>
        <authorList>
            <person name="Estes A.M."/>
            <person name="Hearn D.J."/>
            <person name="Agarwal S."/>
            <person name="Pierson E.A."/>
            <person name="Dunning-Hotopp J.C."/>
        </authorList>
    </citation>
    <scope>NUCLEOTIDE SEQUENCE [LARGE SCALE GENOMIC DNA]</scope>
    <source>
        <strain evidence="1">Oroville</strain>
    </source>
</reference>
<dbReference type="Proteomes" id="UP000244334">
    <property type="component" value="Unassembled WGS sequence"/>
</dbReference>
<comment type="caution">
    <text evidence="1">The sequence shown here is derived from an EMBL/GenBank/DDBJ whole genome shotgun (WGS) entry which is preliminary data.</text>
</comment>
<dbReference type="AlphaFoldDB" id="A0A328TP45"/>
<proteinExistence type="predicted"/>